<name>A0A4Y5FGH7_9CAUD</name>
<protein>
    <submittedName>
        <fullName evidence="1">Uncharacterized protein</fullName>
    </submittedName>
</protein>
<evidence type="ECO:0000313" key="2">
    <source>
        <dbReference type="Proteomes" id="UP000309991"/>
    </source>
</evidence>
<reference evidence="1 2" key="1">
    <citation type="submission" date="2019-02" db="EMBL/GenBank/DDBJ databases">
        <title>Isolation of virulent Lactobacillus brevis phages.</title>
        <authorList>
            <person name="Feyereisen M."/>
            <person name="Mahony J."/>
            <person name="O'Sullivan T."/>
            <person name="van Sinderen D."/>
        </authorList>
    </citation>
    <scope>NUCLEOTIDE SEQUENCE [LARGE SCALE GENOMIC DNA]</scope>
</reference>
<dbReference type="Proteomes" id="UP000309991">
    <property type="component" value="Segment"/>
</dbReference>
<sequence>MKRVQKPGKDMGSTLGGILGAVLGFTTRLALDMISLFYVSRALSSIIVGYPIRYQVDIRETIVAVLYIILRLLGDLVQNRLTK</sequence>
<gene>
    <name evidence="1" type="ORF">UCC3521_0030</name>
</gene>
<organism evidence="1 2">
    <name type="scientific">Lactobacillus phage 3-521</name>
    <dbReference type="NCBI Taxonomy" id="2510943"/>
    <lineage>
        <taxon>Viruses</taxon>
        <taxon>Duplodnaviria</taxon>
        <taxon>Heunggongvirae</taxon>
        <taxon>Uroviricota</taxon>
        <taxon>Caudoviricetes</taxon>
        <taxon>Herelleviridae</taxon>
        <taxon>Watanabevirus</taxon>
        <taxon>Watanabevirus wv3521</taxon>
    </lineage>
</organism>
<evidence type="ECO:0000313" key="1">
    <source>
        <dbReference type="EMBL" id="QBJ03568.1"/>
    </source>
</evidence>
<keyword evidence="2" id="KW-1185">Reference proteome</keyword>
<dbReference type="EMBL" id="MK504444">
    <property type="protein sequence ID" value="QBJ03568.1"/>
    <property type="molecule type" value="Genomic_DNA"/>
</dbReference>
<accession>A0A4Y5FGH7</accession>
<proteinExistence type="predicted"/>